<name>A0A8X8C9H6_POPTO</name>
<comment type="caution">
    <text evidence="1">The sequence shown here is derived from an EMBL/GenBank/DDBJ whole genome shotgun (WGS) entry which is preliminary data.</text>
</comment>
<dbReference type="EMBL" id="JAAWWB010000029">
    <property type="protein sequence ID" value="KAG6747439.1"/>
    <property type="molecule type" value="Genomic_DNA"/>
</dbReference>
<dbReference type="AlphaFoldDB" id="A0A8X8C9H6"/>
<gene>
    <name evidence="1" type="ORF">POTOM_049843</name>
</gene>
<protein>
    <recommendedName>
        <fullName evidence="3">Reverse transcriptase domain-containing protein</fullName>
    </recommendedName>
</protein>
<evidence type="ECO:0000313" key="1">
    <source>
        <dbReference type="EMBL" id="KAG6747439.1"/>
    </source>
</evidence>
<proteinExistence type="predicted"/>
<evidence type="ECO:0008006" key="3">
    <source>
        <dbReference type="Google" id="ProtNLM"/>
    </source>
</evidence>
<sequence length="126" mass="14278">MCRKFHNSVSCEICNLTASFDGIKDMSLDSECVSWLERLKLNNCAPHPCLIGVEAVISNGFEEQFLFLLSRMMQMLLKGLSVISCVSAKVNQSVLIVNEVISYLKKDKLQGYLFKLDFHKAFDSVY</sequence>
<accession>A0A8X8C9H6</accession>
<keyword evidence="2" id="KW-1185">Reference proteome</keyword>
<evidence type="ECO:0000313" key="2">
    <source>
        <dbReference type="Proteomes" id="UP000886885"/>
    </source>
</evidence>
<dbReference type="Proteomes" id="UP000886885">
    <property type="component" value="Chromosome 15A"/>
</dbReference>
<reference evidence="1" key="1">
    <citation type="journal article" date="2020" name="bioRxiv">
        <title>Hybrid origin of Populus tomentosa Carr. identified through genome sequencing and phylogenomic analysis.</title>
        <authorList>
            <person name="An X."/>
            <person name="Gao K."/>
            <person name="Chen Z."/>
            <person name="Li J."/>
            <person name="Yang X."/>
            <person name="Yang X."/>
            <person name="Zhou J."/>
            <person name="Guo T."/>
            <person name="Zhao T."/>
            <person name="Huang S."/>
            <person name="Miao D."/>
            <person name="Khan W.U."/>
            <person name="Rao P."/>
            <person name="Ye M."/>
            <person name="Lei B."/>
            <person name="Liao W."/>
            <person name="Wang J."/>
            <person name="Ji L."/>
            <person name="Li Y."/>
            <person name="Guo B."/>
            <person name="Mustafa N.S."/>
            <person name="Li S."/>
            <person name="Yun Q."/>
            <person name="Keller S.R."/>
            <person name="Mao J."/>
            <person name="Zhang R."/>
            <person name="Strauss S.H."/>
        </authorList>
    </citation>
    <scope>NUCLEOTIDE SEQUENCE</scope>
    <source>
        <strain evidence="1">GM15</strain>
        <tissue evidence="1">Leaf</tissue>
    </source>
</reference>
<organism evidence="1 2">
    <name type="scientific">Populus tomentosa</name>
    <name type="common">Chinese white poplar</name>
    <dbReference type="NCBI Taxonomy" id="118781"/>
    <lineage>
        <taxon>Eukaryota</taxon>
        <taxon>Viridiplantae</taxon>
        <taxon>Streptophyta</taxon>
        <taxon>Embryophyta</taxon>
        <taxon>Tracheophyta</taxon>
        <taxon>Spermatophyta</taxon>
        <taxon>Magnoliopsida</taxon>
        <taxon>eudicotyledons</taxon>
        <taxon>Gunneridae</taxon>
        <taxon>Pentapetalae</taxon>
        <taxon>rosids</taxon>
        <taxon>fabids</taxon>
        <taxon>Malpighiales</taxon>
        <taxon>Salicaceae</taxon>
        <taxon>Saliceae</taxon>
        <taxon>Populus</taxon>
    </lineage>
</organism>